<dbReference type="EMBL" id="PJNI01000017">
    <property type="protein sequence ID" value="PKR79862.1"/>
    <property type="molecule type" value="Genomic_DNA"/>
</dbReference>
<reference evidence="1 2" key="1">
    <citation type="submission" date="2017-12" db="EMBL/GenBank/DDBJ databases">
        <title>The draft genome sequence of Brumimicrobium saltpan LHR20.</title>
        <authorList>
            <person name="Do Z.-J."/>
            <person name="Luo H.-R."/>
        </authorList>
    </citation>
    <scope>NUCLEOTIDE SEQUENCE [LARGE SCALE GENOMIC DNA]</scope>
    <source>
        <strain evidence="1 2">LHR20</strain>
    </source>
</reference>
<protein>
    <submittedName>
        <fullName evidence="1">Uncharacterized protein</fullName>
    </submittedName>
</protein>
<keyword evidence="2" id="KW-1185">Reference proteome</keyword>
<sequence>MKNGFKNLTIQHIQLEERSQLAEVEVQFTEGKILIETIMVLGSTDLNMLLAKLSAKGVSLALTEDFEHFSTEEGELYSLDFEKKGWSEIVIDDFVPLQRVRQIRA</sequence>
<dbReference type="Proteomes" id="UP000236654">
    <property type="component" value="Unassembled WGS sequence"/>
</dbReference>
<comment type="caution">
    <text evidence="1">The sequence shown here is derived from an EMBL/GenBank/DDBJ whole genome shotgun (WGS) entry which is preliminary data.</text>
</comment>
<dbReference type="AlphaFoldDB" id="A0A2I0QZU0"/>
<gene>
    <name evidence="1" type="ORF">CW751_12975</name>
</gene>
<dbReference type="RefSeq" id="WP_101335458.1">
    <property type="nucleotide sequence ID" value="NZ_PJNI01000017.1"/>
</dbReference>
<evidence type="ECO:0000313" key="2">
    <source>
        <dbReference type="Proteomes" id="UP000236654"/>
    </source>
</evidence>
<accession>A0A2I0QZU0</accession>
<evidence type="ECO:0000313" key="1">
    <source>
        <dbReference type="EMBL" id="PKR79862.1"/>
    </source>
</evidence>
<proteinExistence type="predicted"/>
<dbReference type="OrthoDB" id="1467514at2"/>
<name>A0A2I0QZU0_9FLAO</name>
<organism evidence="1 2">
    <name type="scientific">Brumimicrobium salinarum</name>
    <dbReference type="NCBI Taxonomy" id="2058658"/>
    <lineage>
        <taxon>Bacteria</taxon>
        <taxon>Pseudomonadati</taxon>
        <taxon>Bacteroidota</taxon>
        <taxon>Flavobacteriia</taxon>
        <taxon>Flavobacteriales</taxon>
        <taxon>Crocinitomicaceae</taxon>
        <taxon>Brumimicrobium</taxon>
    </lineage>
</organism>